<dbReference type="Proteomes" id="UP000549882">
    <property type="component" value="Unassembled WGS sequence"/>
</dbReference>
<dbReference type="AlphaFoldDB" id="A0A7W8XSV8"/>
<comment type="caution">
    <text evidence="1">The sequence shown here is derived from an EMBL/GenBank/DDBJ whole genome shotgun (WGS) entry which is preliminary data.</text>
</comment>
<organism evidence="1 2">
    <name type="scientific">Rhizobium paranaense</name>
    <dbReference type="NCBI Taxonomy" id="1650438"/>
    <lineage>
        <taxon>Bacteria</taxon>
        <taxon>Pseudomonadati</taxon>
        <taxon>Pseudomonadota</taxon>
        <taxon>Alphaproteobacteria</taxon>
        <taxon>Hyphomicrobiales</taxon>
        <taxon>Rhizobiaceae</taxon>
        <taxon>Rhizobium/Agrobacterium group</taxon>
        <taxon>Rhizobium</taxon>
    </lineage>
</organism>
<sequence length="60" mass="6736">MSKRELIDIGADNRYVRRNEKAQFEQSADIGPTLPPDCLYRAKCGAKPGEGDRGARNSRR</sequence>
<gene>
    <name evidence="1" type="ORF">GGD50_003608</name>
</gene>
<accession>A0A7W8XSV8</accession>
<name>A0A7W8XSV8_9HYPH</name>
<proteinExistence type="predicted"/>
<keyword evidence="2" id="KW-1185">Reference proteome</keyword>
<protein>
    <submittedName>
        <fullName evidence="1">Uncharacterized protein</fullName>
    </submittedName>
</protein>
<evidence type="ECO:0000313" key="2">
    <source>
        <dbReference type="Proteomes" id="UP000549882"/>
    </source>
</evidence>
<reference evidence="1 2" key="1">
    <citation type="submission" date="2020-08" db="EMBL/GenBank/DDBJ databases">
        <title>Genomic Encyclopedia of Type Strains, Phase IV (KMG-V): Genome sequencing to study the core and pangenomes of soil and plant-associated prokaryotes.</title>
        <authorList>
            <person name="Whitman W."/>
        </authorList>
    </citation>
    <scope>NUCLEOTIDE SEQUENCE [LARGE SCALE GENOMIC DNA]</scope>
    <source>
        <strain evidence="1 2">SEMIA 4064</strain>
    </source>
</reference>
<dbReference type="EMBL" id="JACHBI010000006">
    <property type="protein sequence ID" value="MBB5574979.1"/>
    <property type="molecule type" value="Genomic_DNA"/>
</dbReference>
<evidence type="ECO:0000313" key="1">
    <source>
        <dbReference type="EMBL" id="MBB5574979.1"/>
    </source>
</evidence>
<dbReference type="RefSeq" id="WP_183938613.1">
    <property type="nucleotide sequence ID" value="NZ_JACHBI010000006.1"/>
</dbReference>